<evidence type="ECO:0000256" key="3">
    <source>
        <dbReference type="ARBA" id="ARBA00023054"/>
    </source>
</evidence>
<dbReference type="EMBL" id="BLZA01000007">
    <property type="protein sequence ID" value="GHJ84416.1"/>
    <property type="molecule type" value="Genomic_DNA"/>
</dbReference>
<feature type="compositionally biased region" description="Basic residues" evidence="5">
    <location>
        <begin position="770"/>
        <end position="780"/>
    </location>
</feature>
<evidence type="ECO:0000256" key="4">
    <source>
        <dbReference type="ARBA" id="ARBA00023242"/>
    </source>
</evidence>
<evidence type="ECO:0000256" key="2">
    <source>
        <dbReference type="ARBA" id="ARBA00009087"/>
    </source>
</evidence>
<organism evidence="8 9">
    <name type="scientific">Naganishia liquefaciens</name>
    <dbReference type="NCBI Taxonomy" id="104408"/>
    <lineage>
        <taxon>Eukaryota</taxon>
        <taxon>Fungi</taxon>
        <taxon>Dikarya</taxon>
        <taxon>Basidiomycota</taxon>
        <taxon>Agaricomycotina</taxon>
        <taxon>Tremellomycetes</taxon>
        <taxon>Filobasidiales</taxon>
        <taxon>Filobasidiaceae</taxon>
        <taxon>Naganishia</taxon>
    </lineage>
</organism>
<dbReference type="GO" id="GO:0003723">
    <property type="term" value="F:RNA binding"/>
    <property type="evidence" value="ECO:0007669"/>
    <property type="project" value="TreeGrafter"/>
</dbReference>
<dbReference type="Pfam" id="PF25121">
    <property type="entry name" value="RRM_ESF1"/>
    <property type="match status" value="2"/>
</dbReference>
<feature type="domain" description="NUC153" evidence="6">
    <location>
        <begin position="800"/>
        <end position="827"/>
    </location>
</feature>
<feature type="compositionally biased region" description="Low complexity" evidence="5">
    <location>
        <begin position="841"/>
        <end position="855"/>
    </location>
</feature>
<feature type="region of interest" description="Disordered" evidence="5">
    <location>
        <begin position="41"/>
        <end position="213"/>
    </location>
</feature>
<protein>
    <recommendedName>
        <fullName evidence="10">NUC153 domain-containing protein</fullName>
    </recommendedName>
</protein>
<evidence type="ECO:0000313" key="9">
    <source>
        <dbReference type="Proteomes" id="UP000620104"/>
    </source>
</evidence>
<feature type="compositionally biased region" description="Basic and acidic residues" evidence="5">
    <location>
        <begin position="195"/>
        <end position="204"/>
    </location>
</feature>
<evidence type="ECO:0000256" key="1">
    <source>
        <dbReference type="ARBA" id="ARBA00004604"/>
    </source>
</evidence>
<feature type="compositionally biased region" description="Basic residues" evidence="5">
    <location>
        <begin position="642"/>
        <end position="655"/>
    </location>
</feature>
<evidence type="ECO:0000256" key="5">
    <source>
        <dbReference type="SAM" id="MobiDB-lite"/>
    </source>
</evidence>
<feature type="region of interest" description="Disordered" evidence="5">
    <location>
        <begin position="541"/>
        <end position="567"/>
    </location>
</feature>
<feature type="compositionally biased region" description="Acidic residues" evidence="5">
    <location>
        <begin position="399"/>
        <end position="414"/>
    </location>
</feature>
<feature type="region of interest" description="Disordered" evidence="5">
    <location>
        <begin position="835"/>
        <end position="865"/>
    </location>
</feature>
<feature type="compositionally biased region" description="Low complexity" evidence="5">
    <location>
        <begin position="180"/>
        <end position="194"/>
    </location>
</feature>
<comment type="subcellular location">
    <subcellularLocation>
        <location evidence="1">Nucleus</location>
        <location evidence="1">Nucleolus</location>
    </subcellularLocation>
</comment>
<feature type="region of interest" description="Disordered" evidence="5">
    <location>
        <begin position="1"/>
        <end position="24"/>
    </location>
</feature>
<feature type="domain" description="ESF1 RRM" evidence="7">
    <location>
        <begin position="402"/>
        <end position="482"/>
    </location>
</feature>
<gene>
    <name evidence="8" type="ORF">NliqN6_0818</name>
</gene>
<feature type="compositionally biased region" description="Acidic residues" evidence="5">
    <location>
        <begin position="153"/>
        <end position="177"/>
    </location>
</feature>
<dbReference type="Pfam" id="PF08159">
    <property type="entry name" value="NUC153"/>
    <property type="match status" value="1"/>
</dbReference>
<dbReference type="Proteomes" id="UP000620104">
    <property type="component" value="Unassembled WGS sequence"/>
</dbReference>
<feature type="compositionally biased region" description="Low complexity" evidence="5">
    <location>
        <begin position="91"/>
        <end position="102"/>
    </location>
</feature>
<feature type="compositionally biased region" description="Basic and acidic residues" evidence="5">
    <location>
        <begin position="715"/>
        <end position="724"/>
    </location>
</feature>
<evidence type="ECO:0000259" key="6">
    <source>
        <dbReference type="Pfam" id="PF08159"/>
    </source>
</evidence>
<name>A0A8H3YE49_9TREE</name>
<feature type="region of interest" description="Disordered" evidence="5">
    <location>
        <begin position="903"/>
        <end position="922"/>
    </location>
</feature>
<dbReference type="PANTHER" id="PTHR12202">
    <property type="entry name" value="ESF1 HOMOLOG"/>
    <property type="match status" value="1"/>
</dbReference>
<accession>A0A8H3YE49</accession>
<dbReference type="InterPro" id="IPR056750">
    <property type="entry name" value="RRM_ESF1"/>
</dbReference>
<dbReference type="GO" id="GO:0006364">
    <property type="term" value="P:rRNA processing"/>
    <property type="evidence" value="ECO:0007669"/>
    <property type="project" value="InterPro"/>
</dbReference>
<dbReference type="InterPro" id="IPR012580">
    <property type="entry name" value="NUC153"/>
</dbReference>
<proteinExistence type="inferred from homology"/>
<dbReference type="GO" id="GO:0005730">
    <property type="term" value="C:nucleolus"/>
    <property type="evidence" value="ECO:0007669"/>
    <property type="project" value="UniProtKB-SubCell"/>
</dbReference>
<dbReference type="PANTHER" id="PTHR12202:SF0">
    <property type="entry name" value="ESF1 HOMOLOG"/>
    <property type="match status" value="1"/>
</dbReference>
<evidence type="ECO:0000259" key="7">
    <source>
        <dbReference type="Pfam" id="PF25121"/>
    </source>
</evidence>
<evidence type="ECO:0008006" key="10">
    <source>
        <dbReference type="Google" id="ProtNLM"/>
    </source>
</evidence>
<keyword evidence="4" id="KW-0539">Nucleus</keyword>
<feature type="region of interest" description="Disordered" evidence="5">
    <location>
        <begin position="301"/>
        <end position="414"/>
    </location>
</feature>
<feature type="region of interest" description="Disordered" evidence="5">
    <location>
        <begin position="583"/>
        <end position="612"/>
    </location>
</feature>
<feature type="compositionally biased region" description="Acidic residues" evidence="5">
    <location>
        <begin position="117"/>
        <end position="136"/>
    </location>
</feature>
<dbReference type="InterPro" id="IPR039754">
    <property type="entry name" value="Esf1"/>
</dbReference>
<feature type="compositionally biased region" description="Acidic residues" evidence="5">
    <location>
        <begin position="541"/>
        <end position="551"/>
    </location>
</feature>
<feature type="compositionally biased region" description="Basic and acidic residues" evidence="5">
    <location>
        <begin position="656"/>
        <end position="673"/>
    </location>
</feature>
<keyword evidence="3" id="KW-0175">Coiled coil</keyword>
<feature type="compositionally biased region" description="Acidic residues" evidence="5">
    <location>
        <begin position="683"/>
        <end position="704"/>
    </location>
</feature>
<evidence type="ECO:0000313" key="8">
    <source>
        <dbReference type="EMBL" id="GHJ84416.1"/>
    </source>
</evidence>
<reference evidence="8" key="1">
    <citation type="submission" date="2020-07" db="EMBL/GenBank/DDBJ databases">
        <title>Draft Genome Sequence of a Deep-Sea Yeast, Naganishia (Cryptococcus) liquefaciens strain N6.</title>
        <authorList>
            <person name="Han Y.W."/>
            <person name="Kajitani R."/>
            <person name="Morimoto H."/>
            <person name="Parhat M."/>
            <person name="Tsubouchi H."/>
            <person name="Bakenova O."/>
            <person name="Ogata M."/>
            <person name="Argunhan B."/>
            <person name="Aoki R."/>
            <person name="Kajiwara S."/>
            <person name="Itoh T."/>
            <person name="Iwasaki H."/>
        </authorList>
    </citation>
    <scope>NUCLEOTIDE SEQUENCE</scope>
    <source>
        <strain evidence="8">N6</strain>
    </source>
</reference>
<dbReference type="OrthoDB" id="431825at2759"/>
<feature type="domain" description="ESF1 RRM" evidence="7">
    <location>
        <begin position="232"/>
        <end position="334"/>
    </location>
</feature>
<feature type="region of interest" description="Disordered" evidence="5">
    <location>
        <begin position="766"/>
        <end position="786"/>
    </location>
</feature>
<dbReference type="AlphaFoldDB" id="A0A8H3YE49"/>
<keyword evidence="9" id="KW-1185">Reference proteome</keyword>
<feature type="compositionally biased region" description="Low complexity" evidence="5">
    <location>
        <begin position="323"/>
        <end position="337"/>
    </location>
</feature>
<comment type="similarity">
    <text evidence="2">Belongs to the ESF1 family.</text>
</comment>
<sequence>MPVGSADPRFAGVATDPRFRRPKQKNVKVEIDERFRQVLESDEFGGQGISTGKKGKRLDKYGRPLAKSHHQDQLKNFYRFKSPEAGETGQAEASSSKPEASSFVDFARGEGQLESSGSEDESDEAADSDSGDDGEIEVGVGKKQMKIPGRDLDTDEEEDDEEEGDDLDIDLSEDDDDAAKAQAIVDAAKKASASKSKDKLDEHVSPFPTEEEIQRADAEAEELEEAELIEPTKRIAIVNLDWDNMRAIDLYTVFHSVLNSYKPDARESRGSTDPLTARKKVVVPRGRLLNVRVFPSEFGKERMAREEQEGPAAEVFGTRFAESRNGNNKNGSSSTRRSISEYKESEDEDELLDDGSADDAEENASFDDDLDEEDLGSLGEDEEEEDYEDDGDPVGLDMGGDDQSETSDVPEGDVDMDKLRAYQLERLRYYYAIATFSDVSASEYVMAECNGTEFERTANVFDMMYVPDDTDFDIDEARDEATEEVKGYKGNDFVTDALRHSKVKLTWDQDDPNRVKVLRRAMTKQEIEEDDFKAYLASSTDDDASALEDEGAPSQVNQSTKSMEKKAKLGSKALRDLLLNGGDDEADVWGKHGGTGNPFGAMNEDDKGKEGGEMEITFKSGLTLKGDAKADDEEDLTTIERYRRRMKEKMSRKKEKKELRAGTRATKDAEVSDGKLVPHTSGEVDDFFNDDDEEGEGEFLQDEPEPPRQKKKMPSKADKTEKRSSKARAIESSVPAQSLATAKELDALAGIDQAKHFSMQDIIKAEKDAGKKKRKRNKKSKGVEREVELGDEGFDINVKDDRFKALHEEPAFAIDPSNPHFVKTKGMSKLLQEGTKRRQEQAAITAAQALQQTQSKQKKPVGAQPSVGLPQVVAANSALGSTVASGSGDQSLLDLVANVKRKLGDETASGDASGGKKKRRRR</sequence>
<feature type="region of interest" description="Disordered" evidence="5">
    <location>
        <begin position="627"/>
        <end position="740"/>
    </location>
</feature>
<comment type="caution">
    <text evidence="8">The sequence shown here is derived from an EMBL/GenBank/DDBJ whole genome shotgun (WGS) entry which is preliminary data.</text>
</comment>
<feature type="compositionally biased region" description="Acidic residues" evidence="5">
    <location>
        <begin position="344"/>
        <end position="392"/>
    </location>
</feature>